<comment type="caution">
    <text evidence="3">The sequence shown here is derived from an EMBL/GenBank/DDBJ whole genome shotgun (WGS) entry which is preliminary data.</text>
</comment>
<dbReference type="Proteomes" id="UP000828390">
    <property type="component" value="Unassembled WGS sequence"/>
</dbReference>
<reference evidence="3" key="2">
    <citation type="submission" date="2020-11" db="EMBL/GenBank/DDBJ databases">
        <authorList>
            <person name="McCartney M.A."/>
            <person name="Auch B."/>
            <person name="Kono T."/>
            <person name="Mallez S."/>
            <person name="Becker A."/>
            <person name="Gohl D.M."/>
            <person name="Silverstein K.A.T."/>
            <person name="Koren S."/>
            <person name="Bechman K.B."/>
            <person name="Herman A."/>
            <person name="Abrahante J.E."/>
            <person name="Garbe J."/>
        </authorList>
    </citation>
    <scope>NUCLEOTIDE SEQUENCE</scope>
    <source>
        <strain evidence="3">Duluth1</strain>
        <tissue evidence="3">Whole animal</tissue>
    </source>
</reference>
<feature type="coiled-coil region" evidence="1">
    <location>
        <begin position="239"/>
        <end position="266"/>
    </location>
</feature>
<name>A0A9D4KR87_DREPO</name>
<evidence type="ECO:0000256" key="2">
    <source>
        <dbReference type="SAM" id="MobiDB-lite"/>
    </source>
</evidence>
<keyword evidence="4" id="KW-1185">Reference proteome</keyword>
<evidence type="ECO:0000256" key="1">
    <source>
        <dbReference type="SAM" id="Coils"/>
    </source>
</evidence>
<reference evidence="3" key="1">
    <citation type="journal article" date="2019" name="bioRxiv">
        <title>The Genome of the Zebra Mussel, Dreissena polymorpha: A Resource for Invasive Species Research.</title>
        <authorList>
            <person name="McCartney M.A."/>
            <person name="Auch B."/>
            <person name="Kono T."/>
            <person name="Mallez S."/>
            <person name="Zhang Y."/>
            <person name="Obille A."/>
            <person name="Becker A."/>
            <person name="Abrahante J.E."/>
            <person name="Garbe J."/>
            <person name="Badalamenti J.P."/>
            <person name="Herman A."/>
            <person name="Mangelson H."/>
            <person name="Liachko I."/>
            <person name="Sullivan S."/>
            <person name="Sone E.D."/>
            <person name="Koren S."/>
            <person name="Silverstein K.A.T."/>
            <person name="Beckman K.B."/>
            <person name="Gohl D.M."/>
        </authorList>
    </citation>
    <scope>NUCLEOTIDE SEQUENCE</scope>
    <source>
        <strain evidence="3">Duluth1</strain>
        <tissue evidence="3">Whole animal</tissue>
    </source>
</reference>
<protein>
    <submittedName>
        <fullName evidence="3">Uncharacterized protein</fullName>
    </submittedName>
</protein>
<sequence length="325" mass="36358">MHDWAAVNSWSRYDTKTSVIVPRPMTKATQGYGRYSVNIPVITPLPLPKSGLRRCHTTLLAQVSSLEKQQVYKPKKRFVESSTTHYIHYLQLSNKESEEKLKRTINVLRMQRSKSDLDVSRDQTKDISGMGLIGGAFFKEKSPLFHNSLGDREKLEGGPAPTSGQKQEMKLGVAVVPRKGLIALSTSDDTSDTVDAKRHPTNGTDPQLINFAQLHTPGTKSRQTTLIKRADIMVHVKAGAKLLEDAEQHQIQEEELEKNLENYTILDLQTEILGMTDPKAVRRTSPPLDGQNTDNTLTPRSKLGKREKPITLPAIKNINPFAMKT</sequence>
<evidence type="ECO:0000313" key="4">
    <source>
        <dbReference type="Proteomes" id="UP000828390"/>
    </source>
</evidence>
<evidence type="ECO:0000313" key="3">
    <source>
        <dbReference type="EMBL" id="KAH3844203.1"/>
    </source>
</evidence>
<feature type="region of interest" description="Disordered" evidence="2">
    <location>
        <begin position="148"/>
        <end position="167"/>
    </location>
</feature>
<feature type="region of interest" description="Disordered" evidence="2">
    <location>
        <begin position="187"/>
        <end position="206"/>
    </location>
</feature>
<accession>A0A9D4KR87</accession>
<gene>
    <name evidence="3" type="ORF">DPMN_086458</name>
</gene>
<proteinExistence type="predicted"/>
<organism evidence="3 4">
    <name type="scientific">Dreissena polymorpha</name>
    <name type="common">Zebra mussel</name>
    <name type="synonym">Mytilus polymorpha</name>
    <dbReference type="NCBI Taxonomy" id="45954"/>
    <lineage>
        <taxon>Eukaryota</taxon>
        <taxon>Metazoa</taxon>
        <taxon>Spiralia</taxon>
        <taxon>Lophotrochozoa</taxon>
        <taxon>Mollusca</taxon>
        <taxon>Bivalvia</taxon>
        <taxon>Autobranchia</taxon>
        <taxon>Heteroconchia</taxon>
        <taxon>Euheterodonta</taxon>
        <taxon>Imparidentia</taxon>
        <taxon>Neoheterodontei</taxon>
        <taxon>Myida</taxon>
        <taxon>Dreissenoidea</taxon>
        <taxon>Dreissenidae</taxon>
        <taxon>Dreissena</taxon>
    </lineage>
</organism>
<dbReference type="EMBL" id="JAIWYP010000003">
    <property type="protein sequence ID" value="KAH3844203.1"/>
    <property type="molecule type" value="Genomic_DNA"/>
</dbReference>
<dbReference type="AlphaFoldDB" id="A0A9D4KR87"/>
<keyword evidence="1" id="KW-0175">Coiled coil</keyword>